<evidence type="ECO:0000256" key="10">
    <source>
        <dbReference type="ARBA" id="ARBA00031621"/>
    </source>
</evidence>
<dbReference type="InterPro" id="IPR014048">
    <property type="entry name" value="MethylDNA_cys_MeTrfase_DNA-bd"/>
</dbReference>
<comment type="catalytic activity">
    <reaction evidence="11">
        <text>a 6-O-methyl-2'-deoxyguanosine in DNA + L-cysteinyl-[protein] = S-methyl-L-cysteinyl-[protein] + a 2'-deoxyguanosine in DNA</text>
        <dbReference type="Rhea" id="RHEA:24000"/>
        <dbReference type="Rhea" id="RHEA-COMP:10131"/>
        <dbReference type="Rhea" id="RHEA-COMP:10132"/>
        <dbReference type="Rhea" id="RHEA-COMP:11367"/>
        <dbReference type="Rhea" id="RHEA-COMP:11368"/>
        <dbReference type="ChEBI" id="CHEBI:29950"/>
        <dbReference type="ChEBI" id="CHEBI:82612"/>
        <dbReference type="ChEBI" id="CHEBI:85445"/>
        <dbReference type="ChEBI" id="CHEBI:85448"/>
        <dbReference type="EC" id="2.1.1.63"/>
    </reaction>
</comment>
<dbReference type="GO" id="GO:0003908">
    <property type="term" value="F:methylated-DNA-[protein]-cysteine S-methyltransferase activity"/>
    <property type="evidence" value="ECO:0007669"/>
    <property type="project" value="UniProtKB-EC"/>
</dbReference>
<dbReference type="OrthoDB" id="1907495at2759"/>
<dbReference type="Gramene" id="CMT578CT">
    <property type="protein sequence ID" value="CMT578CT"/>
    <property type="gene ID" value="CMT578C"/>
</dbReference>
<reference evidence="13 14" key="2">
    <citation type="journal article" date="2007" name="BMC Biol.">
        <title>A 100%-complete sequence reveals unusually simple genomic features in the hot-spring red alga Cyanidioschyzon merolae.</title>
        <authorList>
            <person name="Nozaki H."/>
            <person name="Takano H."/>
            <person name="Misumi O."/>
            <person name="Terasawa K."/>
            <person name="Matsuzaki M."/>
            <person name="Maruyama S."/>
            <person name="Nishida K."/>
            <person name="Yagisawa F."/>
            <person name="Yoshida Y."/>
            <person name="Fujiwara T."/>
            <person name="Takio S."/>
            <person name="Tamura K."/>
            <person name="Chung S.J."/>
            <person name="Nakamura S."/>
            <person name="Kuroiwa H."/>
            <person name="Tanaka K."/>
            <person name="Sato N."/>
            <person name="Kuroiwa T."/>
        </authorList>
    </citation>
    <scope>NUCLEOTIDE SEQUENCE [LARGE SCALE GENOMIC DNA]</scope>
    <source>
        <strain evidence="13 14">10D</strain>
    </source>
</reference>
<dbReference type="STRING" id="280699.M1VMS2"/>
<dbReference type="RefSeq" id="XP_005539524.1">
    <property type="nucleotide sequence ID" value="XM_005539467.1"/>
</dbReference>
<dbReference type="PROSITE" id="PS00374">
    <property type="entry name" value="MGMT"/>
    <property type="match status" value="1"/>
</dbReference>
<evidence type="ECO:0000256" key="1">
    <source>
        <dbReference type="ARBA" id="ARBA00001286"/>
    </source>
</evidence>
<dbReference type="InterPro" id="IPR036388">
    <property type="entry name" value="WH-like_DNA-bd_sf"/>
</dbReference>
<dbReference type="PANTHER" id="PTHR10815:SF13">
    <property type="entry name" value="METHYLATED-DNA--PROTEIN-CYSTEINE METHYLTRANSFERASE"/>
    <property type="match status" value="1"/>
</dbReference>
<reference evidence="13 14" key="1">
    <citation type="journal article" date="2004" name="Nature">
        <title>Genome sequence of the ultrasmall unicellular red alga Cyanidioschyzon merolae 10D.</title>
        <authorList>
            <person name="Matsuzaki M."/>
            <person name="Misumi O."/>
            <person name="Shin-i T."/>
            <person name="Maruyama S."/>
            <person name="Takahara M."/>
            <person name="Miyagishima S."/>
            <person name="Mori T."/>
            <person name="Nishida K."/>
            <person name="Yagisawa F."/>
            <person name="Nishida K."/>
            <person name="Yoshida Y."/>
            <person name="Nishimura Y."/>
            <person name="Nakao S."/>
            <person name="Kobayashi T."/>
            <person name="Momoyama Y."/>
            <person name="Higashiyama T."/>
            <person name="Minoda A."/>
            <person name="Sano M."/>
            <person name="Nomoto H."/>
            <person name="Oishi K."/>
            <person name="Hayashi H."/>
            <person name="Ohta F."/>
            <person name="Nishizaka S."/>
            <person name="Haga S."/>
            <person name="Miura S."/>
            <person name="Morishita T."/>
            <person name="Kabeya Y."/>
            <person name="Terasawa K."/>
            <person name="Suzuki Y."/>
            <person name="Ishii Y."/>
            <person name="Asakawa S."/>
            <person name="Takano H."/>
            <person name="Ohta N."/>
            <person name="Kuroiwa H."/>
            <person name="Tanaka K."/>
            <person name="Shimizu N."/>
            <person name="Sugano S."/>
            <person name="Sato N."/>
            <person name="Nozaki H."/>
            <person name="Ogasawara N."/>
            <person name="Kohara Y."/>
            <person name="Kuroiwa T."/>
        </authorList>
    </citation>
    <scope>NUCLEOTIDE SEQUENCE [LARGE SCALE GENOMIC DNA]</scope>
    <source>
        <strain evidence="13 14">10D</strain>
    </source>
</reference>
<evidence type="ECO:0000256" key="4">
    <source>
        <dbReference type="ARBA" id="ARBA00015377"/>
    </source>
</evidence>
<name>M1VMS2_CYAM1</name>
<keyword evidence="7" id="KW-0227">DNA damage</keyword>
<protein>
    <recommendedName>
        <fullName evidence="4">Methylated-DNA--protein-cysteine methyltransferase</fullName>
        <ecNumber evidence="3">2.1.1.63</ecNumber>
    </recommendedName>
    <alternativeName>
        <fullName evidence="9">6-O-methylguanine-DNA methyltransferase</fullName>
    </alternativeName>
    <alternativeName>
        <fullName evidence="10">O-6-methylguanine-DNA-alkyltransferase</fullName>
    </alternativeName>
</protein>
<dbReference type="InterPro" id="IPR001497">
    <property type="entry name" value="MethylDNA_cys_MeTrfase_AS"/>
</dbReference>
<keyword evidence="5 13" id="KW-0489">Methyltransferase</keyword>
<dbReference type="Gene3D" id="1.10.10.10">
    <property type="entry name" value="Winged helix-like DNA-binding domain superfamily/Winged helix DNA-binding domain"/>
    <property type="match status" value="1"/>
</dbReference>
<organism evidence="13 14">
    <name type="scientific">Cyanidioschyzon merolae (strain NIES-3377 / 10D)</name>
    <name type="common">Unicellular red alga</name>
    <dbReference type="NCBI Taxonomy" id="280699"/>
    <lineage>
        <taxon>Eukaryota</taxon>
        <taxon>Rhodophyta</taxon>
        <taxon>Bangiophyceae</taxon>
        <taxon>Cyanidiales</taxon>
        <taxon>Cyanidiaceae</taxon>
        <taxon>Cyanidioschyzon</taxon>
    </lineage>
</organism>
<dbReference type="EC" id="2.1.1.63" evidence="3"/>
<evidence type="ECO:0000256" key="11">
    <source>
        <dbReference type="ARBA" id="ARBA00049348"/>
    </source>
</evidence>
<evidence type="ECO:0000259" key="12">
    <source>
        <dbReference type="Pfam" id="PF01035"/>
    </source>
</evidence>
<evidence type="ECO:0000256" key="2">
    <source>
        <dbReference type="ARBA" id="ARBA00008711"/>
    </source>
</evidence>
<dbReference type="SUPFAM" id="SSF46767">
    <property type="entry name" value="Methylated DNA-protein cysteine methyltransferase, C-terminal domain"/>
    <property type="match status" value="1"/>
</dbReference>
<dbReference type="EMBL" id="AP006502">
    <property type="protein sequence ID" value="BAM83488.1"/>
    <property type="molecule type" value="Genomic_DNA"/>
</dbReference>
<sequence>MRSRHLSRTQTREQHCVSVSVSVSLCVCMCVNADSRTLAPESCVLTRRVVLQNKGRRQHPHAAFAQMNTVGGSRYRGERLVPQCQRMARSTGTSFKEKRRRLASGSVLFSKCLRKSCCVCLDATLSDFEKAVYHVAASIEPGRVATYGTIAQVIKPTEGARAARAVGTALRKNPYWKEGCVPKVPCHRVVAADRTLGGYMGVKDPKSTQLERKRCIMLEEGVPLTRNKRGQWVVVENVAGGGGTSAGQPLLSPAELRAIAATFASASSLSPEGCSTPR</sequence>
<comment type="similarity">
    <text evidence="2">Belongs to the MGMT family.</text>
</comment>
<dbReference type="HOGENOM" id="CLU_1002413_0_0_1"/>
<evidence type="ECO:0000256" key="9">
    <source>
        <dbReference type="ARBA" id="ARBA00030795"/>
    </source>
</evidence>
<accession>M1VMS2</accession>
<feature type="domain" description="Methylated-DNA-[protein]-cysteine S-methyltransferase DNA binding" evidence="12">
    <location>
        <begin position="127"/>
        <end position="221"/>
    </location>
</feature>
<evidence type="ECO:0000256" key="8">
    <source>
        <dbReference type="ARBA" id="ARBA00023204"/>
    </source>
</evidence>
<dbReference type="GO" id="GO:0006281">
    <property type="term" value="P:DNA repair"/>
    <property type="evidence" value="ECO:0007669"/>
    <property type="project" value="UniProtKB-KW"/>
</dbReference>
<dbReference type="AlphaFoldDB" id="M1VMS2"/>
<dbReference type="CDD" id="cd06445">
    <property type="entry name" value="ATase"/>
    <property type="match status" value="1"/>
</dbReference>
<comment type="catalytic activity">
    <reaction evidence="1">
        <text>a 4-O-methyl-thymidine in DNA + L-cysteinyl-[protein] = a thymidine in DNA + S-methyl-L-cysteinyl-[protein]</text>
        <dbReference type="Rhea" id="RHEA:53428"/>
        <dbReference type="Rhea" id="RHEA-COMP:10131"/>
        <dbReference type="Rhea" id="RHEA-COMP:10132"/>
        <dbReference type="Rhea" id="RHEA-COMP:13555"/>
        <dbReference type="Rhea" id="RHEA-COMP:13556"/>
        <dbReference type="ChEBI" id="CHEBI:29950"/>
        <dbReference type="ChEBI" id="CHEBI:82612"/>
        <dbReference type="ChEBI" id="CHEBI:137386"/>
        <dbReference type="ChEBI" id="CHEBI:137387"/>
        <dbReference type="EC" id="2.1.1.63"/>
    </reaction>
</comment>
<dbReference type="Pfam" id="PF01035">
    <property type="entry name" value="DNA_binding_1"/>
    <property type="match status" value="1"/>
</dbReference>
<evidence type="ECO:0000313" key="14">
    <source>
        <dbReference type="Proteomes" id="UP000007014"/>
    </source>
</evidence>
<dbReference type="GO" id="GO:0032259">
    <property type="term" value="P:methylation"/>
    <property type="evidence" value="ECO:0007669"/>
    <property type="project" value="UniProtKB-KW"/>
</dbReference>
<evidence type="ECO:0000256" key="6">
    <source>
        <dbReference type="ARBA" id="ARBA00022679"/>
    </source>
</evidence>
<dbReference type="GeneID" id="16997756"/>
<evidence type="ECO:0000256" key="5">
    <source>
        <dbReference type="ARBA" id="ARBA00022603"/>
    </source>
</evidence>
<dbReference type="InterPro" id="IPR036217">
    <property type="entry name" value="MethylDNA_cys_MeTrfase_DNAb"/>
</dbReference>
<gene>
    <name evidence="13" type="ORF">CYME_CMT578C</name>
</gene>
<dbReference type="PANTHER" id="PTHR10815">
    <property type="entry name" value="METHYLATED-DNA--PROTEIN-CYSTEINE METHYLTRANSFERASE"/>
    <property type="match status" value="1"/>
</dbReference>
<evidence type="ECO:0000256" key="3">
    <source>
        <dbReference type="ARBA" id="ARBA00011918"/>
    </source>
</evidence>
<dbReference type="KEGG" id="cme:CYME_CMT578C"/>
<keyword evidence="8" id="KW-0234">DNA repair</keyword>
<evidence type="ECO:0000313" key="13">
    <source>
        <dbReference type="EMBL" id="BAM83488.1"/>
    </source>
</evidence>
<evidence type="ECO:0000256" key="7">
    <source>
        <dbReference type="ARBA" id="ARBA00022763"/>
    </source>
</evidence>
<dbReference type="NCBIfam" id="TIGR00589">
    <property type="entry name" value="ogt"/>
    <property type="match status" value="1"/>
</dbReference>
<dbReference type="Proteomes" id="UP000007014">
    <property type="component" value="Chromosome 20"/>
</dbReference>
<keyword evidence="6" id="KW-0808">Transferase</keyword>
<proteinExistence type="inferred from homology"/>
<keyword evidence="14" id="KW-1185">Reference proteome</keyword>